<evidence type="ECO:0000256" key="10">
    <source>
        <dbReference type="ARBA" id="ARBA00044770"/>
    </source>
</evidence>
<dbReference type="GO" id="GO:0008658">
    <property type="term" value="F:penicillin binding"/>
    <property type="evidence" value="ECO:0007669"/>
    <property type="project" value="InterPro"/>
</dbReference>
<evidence type="ECO:0000256" key="7">
    <source>
        <dbReference type="ARBA" id="ARBA00022679"/>
    </source>
</evidence>
<dbReference type="Proteomes" id="UP000283523">
    <property type="component" value="Unassembled WGS sequence"/>
</dbReference>
<name>A0A418M8C1_9BACT</name>
<dbReference type="RefSeq" id="WP_119668523.1">
    <property type="nucleotide sequence ID" value="NZ_QXED01000004.1"/>
</dbReference>
<dbReference type="InterPro" id="IPR001736">
    <property type="entry name" value="PLipase_D/transphosphatidylase"/>
</dbReference>
<accession>A0A418M8C1</accession>
<dbReference type="GO" id="GO:0008955">
    <property type="term" value="F:peptidoglycan glycosyltransferase activity"/>
    <property type="evidence" value="ECO:0007669"/>
    <property type="project" value="UniProtKB-EC"/>
</dbReference>
<dbReference type="InterPro" id="IPR011815">
    <property type="entry name" value="PBP_1c"/>
</dbReference>
<evidence type="ECO:0000256" key="12">
    <source>
        <dbReference type="SAM" id="Phobius"/>
    </source>
</evidence>
<dbReference type="InterPro" id="IPR023346">
    <property type="entry name" value="Lysozyme-like_dom_sf"/>
</dbReference>
<keyword evidence="12" id="KW-0812">Transmembrane</keyword>
<gene>
    <name evidence="14" type="primary">pbpC</name>
    <name evidence="14" type="ORF">DYU11_15055</name>
</gene>
<dbReference type="EMBL" id="QXED01000004">
    <property type="protein sequence ID" value="RIV22338.1"/>
    <property type="molecule type" value="Genomic_DNA"/>
</dbReference>
<evidence type="ECO:0000256" key="9">
    <source>
        <dbReference type="ARBA" id="ARBA00023268"/>
    </source>
</evidence>
<protein>
    <recommendedName>
        <fullName evidence="10">peptidoglycan glycosyltransferase</fullName>
        <ecNumber evidence="10">2.4.99.28</ecNumber>
    </recommendedName>
</protein>
<dbReference type="Pfam" id="PF00905">
    <property type="entry name" value="Transpeptidase"/>
    <property type="match status" value="1"/>
</dbReference>
<keyword evidence="5" id="KW-0645">Protease</keyword>
<comment type="similarity">
    <text evidence="2">In the C-terminal section; belongs to the transpeptidase family.</text>
</comment>
<evidence type="ECO:0000313" key="15">
    <source>
        <dbReference type="Proteomes" id="UP000283523"/>
    </source>
</evidence>
<dbReference type="EC" id="2.4.99.28" evidence="10"/>
<keyword evidence="8" id="KW-0378">Hydrolase</keyword>
<dbReference type="InterPro" id="IPR036950">
    <property type="entry name" value="PBP_transglycosylase"/>
</dbReference>
<comment type="caution">
    <text evidence="14">The sequence shown here is derived from an EMBL/GenBank/DDBJ whole genome shotgun (WGS) entry which is preliminary data.</text>
</comment>
<dbReference type="SUPFAM" id="SSF53955">
    <property type="entry name" value="Lysozyme-like"/>
    <property type="match status" value="1"/>
</dbReference>
<comment type="pathway">
    <text evidence="1">Cell wall biogenesis; peptidoglycan biosynthesis.</text>
</comment>
<evidence type="ECO:0000256" key="4">
    <source>
        <dbReference type="ARBA" id="ARBA00022645"/>
    </source>
</evidence>
<keyword evidence="4" id="KW-0121">Carboxypeptidase</keyword>
<dbReference type="PANTHER" id="PTHR32282:SF15">
    <property type="entry name" value="PENICILLIN-BINDING PROTEIN 1C"/>
    <property type="match status" value="1"/>
</dbReference>
<evidence type="ECO:0000256" key="6">
    <source>
        <dbReference type="ARBA" id="ARBA00022676"/>
    </source>
</evidence>
<dbReference type="PANTHER" id="PTHR32282">
    <property type="entry name" value="BINDING PROTEIN TRANSPEPTIDASE, PUTATIVE-RELATED"/>
    <property type="match status" value="1"/>
</dbReference>
<feature type="transmembrane region" description="Helical" evidence="12">
    <location>
        <begin position="34"/>
        <end position="54"/>
    </location>
</feature>
<evidence type="ECO:0000256" key="3">
    <source>
        <dbReference type="ARBA" id="ARBA00007739"/>
    </source>
</evidence>
<dbReference type="Pfam" id="PF00912">
    <property type="entry name" value="Transgly"/>
    <property type="match status" value="1"/>
</dbReference>
<evidence type="ECO:0000313" key="14">
    <source>
        <dbReference type="EMBL" id="RIV22338.1"/>
    </source>
</evidence>
<dbReference type="Gene3D" id="1.10.3810.10">
    <property type="entry name" value="Biosynthetic peptidoglycan transglycosylase-like"/>
    <property type="match status" value="1"/>
</dbReference>
<dbReference type="OrthoDB" id="9766909at2"/>
<dbReference type="GO" id="GO:0006793">
    <property type="term" value="P:phosphorus metabolic process"/>
    <property type="evidence" value="ECO:0007669"/>
    <property type="project" value="UniProtKB-ARBA"/>
</dbReference>
<evidence type="ECO:0000256" key="8">
    <source>
        <dbReference type="ARBA" id="ARBA00022801"/>
    </source>
</evidence>
<keyword evidence="12" id="KW-0472">Membrane</keyword>
<keyword evidence="7" id="KW-0808">Transferase</keyword>
<keyword evidence="15" id="KW-1185">Reference proteome</keyword>
<dbReference type="NCBIfam" id="TIGR02073">
    <property type="entry name" value="PBP_1c"/>
    <property type="match status" value="1"/>
</dbReference>
<sequence>MSNQPGSAFTKFTQPSTRHRAVSRRLFRLVRRPLFWALPVFLLVFFGLDLLFPLRTSVPYAPLITAQDGTTLHAFLSRDDKWRMYAELTEITPIVRKTILFKEDKYFYYHAGFNPVAMIRAAGRNLLTGRRTSGASTITMQTVRLLEPRERTYGSKLLELFRALQLELHFSKDEILQLYLNLIPYGSNIEGLKAASLLYFGKPPTLLSLAELTTLTIIPNRPSSLRLGINNAYIMQERNRWLARFRSAGLFDEAAIADALNEPLTARRRAAPQQAPHLARRLRTAYPDTPIIRSTLRPAAQATAEQLVYNYVNRVRALNIHNAAVLVVDNRTLDVVAYIGSADYANTFDGGQVDGVRAVRSPGSALKPLLYALAFDEGLITPKTKLNDVPTNFGGYEPDNYDRRFNGSVTAEFALANSLNIPAVALLKDIGTPTFISMMRKAGFSTIQKQAKDLGLSMILGGCGVTLEEMTRLYTGFANEGVVGALALTSPIVGPAPLSKEERTGPGRRSVRLTKSFSPEAAYLVTHTLTQITRPDLPNNFDNSYHLPRIAWKTGTSYGRRDAWSIGYNRNFTIGVWVGNFSGAGVAELSGANTATPLLFQLFNALDYNSARGWFKPPKGLAMRRICPETGDTPGEFCTNPVTDYCIMGVSRFRRCQHRRAVSTNAAGTISYCTYCLPDQHEAIVRRSYPNLTPDLMAFYRSRHIPFETVPPHNPACERVFGDTQSGPQIVSLNDGSEYFINPRQPVEMELSCLAANDVQTVFWYLNDKLYQKASPGEGVFFRPRPGVLTVSCADDKGRHSNVRVVIRSE</sequence>
<dbReference type="GO" id="GO:0009252">
    <property type="term" value="P:peptidoglycan biosynthetic process"/>
    <property type="evidence" value="ECO:0007669"/>
    <property type="project" value="InterPro"/>
</dbReference>
<dbReference type="GO" id="GO:0006508">
    <property type="term" value="P:proteolysis"/>
    <property type="evidence" value="ECO:0007669"/>
    <property type="project" value="UniProtKB-KW"/>
</dbReference>
<dbReference type="InterPro" id="IPR050396">
    <property type="entry name" value="Glycosyltr_51/Transpeptidase"/>
</dbReference>
<dbReference type="InterPro" id="IPR001264">
    <property type="entry name" value="Glyco_trans_51"/>
</dbReference>
<proteinExistence type="inferred from homology"/>
<reference evidence="14 15" key="1">
    <citation type="submission" date="2018-08" db="EMBL/GenBank/DDBJ databases">
        <title>Fibrisoma montanum sp. nov., isolated from Danxia mountain soil.</title>
        <authorList>
            <person name="Huang Y."/>
        </authorList>
    </citation>
    <scope>NUCLEOTIDE SEQUENCE [LARGE SCALE GENOMIC DNA]</scope>
    <source>
        <strain evidence="14 15">HYT19</strain>
    </source>
</reference>
<comment type="catalytic activity">
    <reaction evidence="11">
        <text>[GlcNAc-(1-&gt;4)-Mur2Ac(oyl-L-Ala-gamma-D-Glu-L-Lys-D-Ala-D-Ala)](n)-di-trans,octa-cis-undecaprenyl diphosphate + beta-D-GlcNAc-(1-&gt;4)-Mur2Ac(oyl-L-Ala-gamma-D-Glu-L-Lys-D-Ala-D-Ala)-di-trans,octa-cis-undecaprenyl diphosphate = [GlcNAc-(1-&gt;4)-Mur2Ac(oyl-L-Ala-gamma-D-Glu-L-Lys-D-Ala-D-Ala)](n+1)-di-trans,octa-cis-undecaprenyl diphosphate + di-trans,octa-cis-undecaprenyl diphosphate + H(+)</text>
        <dbReference type="Rhea" id="RHEA:23708"/>
        <dbReference type="Rhea" id="RHEA-COMP:9602"/>
        <dbReference type="Rhea" id="RHEA-COMP:9603"/>
        <dbReference type="ChEBI" id="CHEBI:15378"/>
        <dbReference type="ChEBI" id="CHEBI:58405"/>
        <dbReference type="ChEBI" id="CHEBI:60033"/>
        <dbReference type="ChEBI" id="CHEBI:78435"/>
        <dbReference type="EC" id="2.4.99.28"/>
    </reaction>
</comment>
<dbReference type="GO" id="GO:0030288">
    <property type="term" value="C:outer membrane-bounded periplasmic space"/>
    <property type="evidence" value="ECO:0007669"/>
    <property type="project" value="TreeGrafter"/>
</dbReference>
<evidence type="ECO:0000256" key="5">
    <source>
        <dbReference type="ARBA" id="ARBA00022670"/>
    </source>
</evidence>
<keyword evidence="9" id="KW-0511">Multifunctional enzyme</keyword>
<dbReference type="PROSITE" id="PS50035">
    <property type="entry name" value="PLD"/>
    <property type="match status" value="1"/>
</dbReference>
<dbReference type="InterPro" id="IPR001460">
    <property type="entry name" value="PCN-bd_Tpept"/>
</dbReference>
<dbReference type="AlphaFoldDB" id="A0A418M8C1"/>
<dbReference type="SUPFAM" id="SSF56601">
    <property type="entry name" value="beta-lactamase/transpeptidase-like"/>
    <property type="match status" value="1"/>
</dbReference>
<dbReference type="Pfam" id="PF06832">
    <property type="entry name" value="BiPBP_C"/>
    <property type="match status" value="1"/>
</dbReference>
<evidence type="ECO:0000256" key="2">
    <source>
        <dbReference type="ARBA" id="ARBA00007090"/>
    </source>
</evidence>
<dbReference type="InterPro" id="IPR012338">
    <property type="entry name" value="Beta-lactam/transpept-like"/>
</dbReference>
<dbReference type="GO" id="GO:0004180">
    <property type="term" value="F:carboxypeptidase activity"/>
    <property type="evidence" value="ECO:0007669"/>
    <property type="project" value="UniProtKB-KW"/>
</dbReference>
<comment type="similarity">
    <text evidence="3">In the N-terminal section; belongs to the glycosyltransferase 51 family.</text>
</comment>
<keyword evidence="6" id="KW-0328">Glycosyltransferase</keyword>
<evidence type="ECO:0000259" key="13">
    <source>
        <dbReference type="PROSITE" id="PS50035"/>
    </source>
</evidence>
<feature type="domain" description="PLD phosphodiesterase" evidence="13">
    <location>
        <begin position="317"/>
        <end position="348"/>
    </location>
</feature>
<organism evidence="14 15">
    <name type="scientific">Fibrisoma montanum</name>
    <dbReference type="NCBI Taxonomy" id="2305895"/>
    <lineage>
        <taxon>Bacteria</taxon>
        <taxon>Pseudomonadati</taxon>
        <taxon>Bacteroidota</taxon>
        <taxon>Cytophagia</taxon>
        <taxon>Cytophagales</taxon>
        <taxon>Spirosomataceae</taxon>
        <taxon>Fibrisoma</taxon>
    </lineage>
</organism>
<evidence type="ECO:0000256" key="11">
    <source>
        <dbReference type="ARBA" id="ARBA00049902"/>
    </source>
</evidence>
<evidence type="ECO:0000256" key="1">
    <source>
        <dbReference type="ARBA" id="ARBA00004752"/>
    </source>
</evidence>
<dbReference type="InterPro" id="IPR009647">
    <property type="entry name" value="PBP_C"/>
</dbReference>
<keyword evidence="12" id="KW-1133">Transmembrane helix</keyword>
<dbReference type="Gene3D" id="3.40.710.10">
    <property type="entry name" value="DD-peptidase/beta-lactamase superfamily"/>
    <property type="match status" value="1"/>
</dbReference>